<reference evidence="1" key="2">
    <citation type="submission" date="2021-08" db="EMBL/GenBank/DDBJ databases">
        <authorList>
            <person name="Gostincar C."/>
            <person name="Sun X."/>
            <person name="Song Z."/>
            <person name="Gunde-Cimerman N."/>
        </authorList>
    </citation>
    <scope>NUCLEOTIDE SEQUENCE</scope>
    <source>
        <strain evidence="1">EXF-9911</strain>
    </source>
</reference>
<evidence type="ECO:0000313" key="2">
    <source>
        <dbReference type="Proteomes" id="UP000779574"/>
    </source>
</evidence>
<sequence length="254" mass="28654">MSSPPSASNLTLEQFLHRKPKFYWRHPDGTKGPAVGIDYEPVPVKLGNSMDDLLDCSDKSRILLTQLVTADAYNDDKEAITYGSLDGTIMYSSKDVWKESARNDPEGSSKRGLEWDVVSLGFVFLEMATVLFGKTLDEMRKPMERRSAQGNVRVVYSEATTEIENWLNVLQETATSRPDMIPDQFFHSSGTKQNYVEKFLRAIEDMMSAEQNNDRPLKHAWMTFGCLSTHCPSPQSDSEVDDVLKLEALSLDDL</sequence>
<dbReference type="EMBL" id="JAHFXF010001087">
    <property type="protein sequence ID" value="KAG9676605.1"/>
    <property type="molecule type" value="Genomic_DNA"/>
</dbReference>
<accession>A0A9P8E2D6</accession>
<reference evidence="1" key="1">
    <citation type="journal article" date="2021" name="J Fungi (Basel)">
        <title>Virulence traits and population genomics of the black yeast Aureobasidium melanogenum.</title>
        <authorList>
            <person name="Cernosa A."/>
            <person name="Sun X."/>
            <person name="Gostincar C."/>
            <person name="Fang C."/>
            <person name="Gunde-Cimerman N."/>
            <person name="Song Z."/>
        </authorList>
    </citation>
    <scope>NUCLEOTIDE SEQUENCE</scope>
    <source>
        <strain evidence="1">EXF-9911</strain>
    </source>
</reference>
<comment type="caution">
    <text evidence="1">The sequence shown here is derived from an EMBL/GenBank/DDBJ whole genome shotgun (WGS) entry which is preliminary data.</text>
</comment>
<evidence type="ECO:0008006" key="3">
    <source>
        <dbReference type="Google" id="ProtNLM"/>
    </source>
</evidence>
<organism evidence="1 2">
    <name type="scientific">Aureobasidium melanogenum</name>
    <name type="common">Aureobasidium pullulans var. melanogenum</name>
    <dbReference type="NCBI Taxonomy" id="46634"/>
    <lineage>
        <taxon>Eukaryota</taxon>
        <taxon>Fungi</taxon>
        <taxon>Dikarya</taxon>
        <taxon>Ascomycota</taxon>
        <taxon>Pezizomycotina</taxon>
        <taxon>Dothideomycetes</taxon>
        <taxon>Dothideomycetidae</taxon>
        <taxon>Dothideales</taxon>
        <taxon>Saccotheciaceae</taxon>
        <taxon>Aureobasidium</taxon>
    </lineage>
</organism>
<evidence type="ECO:0000313" key="1">
    <source>
        <dbReference type="EMBL" id="KAG9676605.1"/>
    </source>
</evidence>
<dbReference type="Proteomes" id="UP000779574">
    <property type="component" value="Unassembled WGS sequence"/>
</dbReference>
<gene>
    <name evidence="1" type="ORF">KCU76_g15918</name>
</gene>
<protein>
    <recommendedName>
        <fullName evidence="3">Protein kinase domain-containing protein</fullName>
    </recommendedName>
</protein>
<dbReference type="AlphaFoldDB" id="A0A9P8E2D6"/>
<dbReference type="OrthoDB" id="4062651at2759"/>
<proteinExistence type="predicted"/>
<feature type="non-terminal residue" evidence="1">
    <location>
        <position position="1"/>
    </location>
</feature>
<name>A0A9P8E2D6_AURME</name>